<keyword evidence="2 5" id="KW-0812">Transmembrane</keyword>
<feature type="transmembrane region" description="Helical" evidence="5">
    <location>
        <begin position="84"/>
        <end position="104"/>
    </location>
</feature>
<evidence type="ECO:0000256" key="5">
    <source>
        <dbReference type="SAM" id="Phobius"/>
    </source>
</evidence>
<dbReference type="AlphaFoldDB" id="A0A6A4VGQ2"/>
<organism evidence="6 7">
    <name type="scientific">Amphibalanus amphitrite</name>
    <name type="common">Striped barnacle</name>
    <name type="synonym">Balanus amphitrite</name>
    <dbReference type="NCBI Taxonomy" id="1232801"/>
    <lineage>
        <taxon>Eukaryota</taxon>
        <taxon>Metazoa</taxon>
        <taxon>Ecdysozoa</taxon>
        <taxon>Arthropoda</taxon>
        <taxon>Crustacea</taxon>
        <taxon>Multicrustacea</taxon>
        <taxon>Cirripedia</taxon>
        <taxon>Thoracica</taxon>
        <taxon>Thoracicalcarea</taxon>
        <taxon>Balanomorpha</taxon>
        <taxon>Balanoidea</taxon>
        <taxon>Balanidae</taxon>
        <taxon>Amphibalaninae</taxon>
        <taxon>Amphibalanus</taxon>
    </lineage>
</organism>
<evidence type="ECO:0000313" key="7">
    <source>
        <dbReference type="Proteomes" id="UP000440578"/>
    </source>
</evidence>
<comment type="caution">
    <text evidence="6">The sequence shown here is derived from an EMBL/GenBank/DDBJ whole genome shotgun (WGS) entry which is preliminary data.</text>
</comment>
<dbReference type="GO" id="GO:0005886">
    <property type="term" value="C:plasma membrane"/>
    <property type="evidence" value="ECO:0007669"/>
    <property type="project" value="TreeGrafter"/>
</dbReference>
<dbReference type="PANTHER" id="PTHR45620">
    <property type="entry name" value="PDF RECEPTOR-LIKE PROTEIN-RELATED"/>
    <property type="match status" value="1"/>
</dbReference>
<dbReference type="InterPro" id="IPR036445">
    <property type="entry name" value="GPCR_2_extracell_dom_sf"/>
</dbReference>
<dbReference type="GO" id="GO:0007188">
    <property type="term" value="P:adenylate cyclase-modulating G protein-coupled receptor signaling pathway"/>
    <property type="evidence" value="ECO:0007669"/>
    <property type="project" value="TreeGrafter"/>
</dbReference>
<protein>
    <submittedName>
        <fullName evidence="6">PDF receptor</fullName>
    </submittedName>
</protein>
<dbReference type="GO" id="GO:0008528">
    <property type="term" value="F:G protein-coupled peptide receptor activity"/>
    <property type="evidence" value="ECO:0007669"/>
    <property type="project" value="TreeGrafter"/>
</dbReference>
<keyword evidence="3 5" id="KW-1133">Transmembrane helix</keyword>
<dbReference type="InterPro" id="IPR050332">
    <property type="entry name" value="GPCR_2"/>
</dbReference>
<dbReference type="Pfam" id="PF00002">
    <property type="entry name" value="7tm_2"/>
    <property type="match status" value="1"/>
</dbReference>
<evidence type="ECO:0000313" key="6">
    <source>
        <dbReference type="EMBL" id="KAF0289692.1"/>
    </source>
</evidence>
<dbReference type="Gene3D" id="1.20.1070.10">
    <property type="entry name" value="Rhodopsin 7-helix transmembrane proteins"/>
    <property type="match status" value="1"/>
</dbReference>
<sequence>MKLDYVTYKVRPSSFQIAEFAFKSCSEDGRWSGKTEDDFSRPQGFTNYSNCFLPVMKDLLEKLGTPEERKLKFTIAEGTRTMELIGWSISLLSLLLSLFIFFHFKKLQNHRTRIHRNLFFAMLIQVVVRLTVYADQAIVRRPDTSPNKPGIDNTR</sequence>
<accession>A0A6A4VGQ2</accession>
<evidence type="ECO:0000256" key="3">
    <source>
        <dbReference type="ARBA" id="ARBA00022989"/>
    </source>
</evidence>
<reference evidence="6 7" key="1">
    <citation type="submission" date="2019-07" db="EMBL/GenBank/DDBJ databases">
        <title>Draft genome assembly of a fouling barnacle, Amphibalanus amphitrite (Darwin, 1854): The first reference genome for Thecostraca.</title>
        <authorList>
            <person name="Kim W."/>
        </authorList>
    </citation>
    <scope>NUCLEOTIDE SEQUENCE [LARGE SCALE GENOMIC DNA]</scope>
    <source>
        <strain evidence="6">SNU_AA5</strain>
        <tissue evidence="6">Soma without cirri and trophi</tissue>
    </source>
</reference>
<dbReference type="EMBL" id="VIIS01002014">
    <property type="protein sequence ID" value="KAF0289692.1"/>
    <property type="molecule type" value="Genomic_DNA"/>
</dbReference>
<dbReference type="Proteomes" id="UP000440578">
    <property type="component" value="Unassembled WGS sequence"/>
</dbReference>
<feature type="transmembrane region" description="Helical" evidence="5">
    <location>
        <begin position="116"/>
        <end position="134"/>
    </location>
</feature>
<dbReference type="InterPro" id="IPR000832">
    <property type="entry name" value="GPCR_2_secretin-like"/>
</dbReference>
<dbReference type="OrthoDB" id="5967113at2759"/>
<gene>
    <name evidence="6" type="primary">Pdfr_1</name>
    <name evidence="6" type="ORF">FJT64_012084</name>
</gene>
<keyword evidence="4 5" id="KW-0472">Membrane</keyword>
<dbReference type="Gene3D" id="4.10.1240.10">
    <property type="entry name" value="GPCR, family 2, extracellular hormone receptor domain"/>
    <property type="match status" value="1"/>
</dbReference>
<name>A0A6A4VGQ2_AMPAM</name>
<comment type="subcellular location">
    <subcellularLocation>
        <location evidence="1">Membrane</location>
        <topology evidence="1">Multi-pass membrane protein</topology>
    </subcellularLocation>
</comment>
<evidence type="ECO:0000256" key="1">
    <source>
        <dbReference type="ARBA" id="ARBA00004141"/>
    </source>
</evidence>
<dbReference type="PANTHER" id="PTHR45620:SF17">
    <property type="entry name" value="PDF RECEPTOR"/>
    <property type="match status" value="1"/>
</dbReference>
<keyword evidence="7" id="KW-1185">Reference proteome</keyword>
<proteinExistence type="predicted"/>
<keyword evidence="6" id="KW-0675">Receptor</keyword>
<dbReference type="PRINTS" id="PR00249">
    <property type="entry name" value="GPCRSECRETIN"/>
</dbReference>
<evidence type="ECO:0000256" key="2">
    <source>
        <dbReference type="ARBA" id="ARBA00022692"/>
    </source>
</evidence>
<evidence type="ECO:0000256" key="4">
    <source>
        <dbReference type="ARBA" id="ARBA00023136"/>
    </source>
</evidence>